<dbReference type="EMBL" id="VSRR010024857">
    <property type="protein sequence ID" value="MPC66506.1"/>
    <property type="molecule type" value="Genomic_DNA"/>
</dbReference>
<dbReference type="AlphaFoldDB" id="A0A5B7H9B1"/>
<gene>
    <name evidence="1" type="ORF">E2C01_060654</name>
</gene>
<name>A0A5B7H9B1_PORTR</name>
<accession>A0A5B7H9B1</accession>
<keyword evidence="2" id="KW-1185">Reference proteome</keyword>
<proteinExistence type="predicted"/>
<evidence type="ECO:0000313" key="1">
    <source>
        <dbReference type="EMBL" id="MPC66506.1"/>
    </source>
</evidence>
<organism evidence="1 2">
    <name type="scientific">Portunus trituberculatus</name>
    <name type="common">Swimming crab</name>
    <name type="synonym">Neptunus trituberculatus</name>
    <dbReference type="NCBI Taxonomy" id="210409"/>
    <lineage>
        <taxon>Eukaryota</taxon>
        <taxon>Metazoa</taxon>
        <taxon>Ecdysozoa</taxon>
        <taxon>Arthropoda</taxon>
        <taxon>Crustacea</taxon>
        <taxon>Multicrustacea</taxon>
        <taxon>Malacostraca</taxon>
        <taxon>Eumalacostraca</taxon>
        <taxon>Eucarida</taxon>
        <taxon>Decapoda</taxon>
        <taxon>Pleocyemata</taxon>
        <taxon>Brachyura</taxon>
        <taxon>Eubrachyura</taxon>
        <taxon>Portunoidea</taxon>
        <taxon>Portunidae</taxon>
        <taxon>Portuninae</taxon>
        <taxon>Portunus</taxon>
    </lineage>
</organism>
<comment type="caution">
    <text evidence="1">The sequence shown here is derived from an EMBL/GenBank/DDBJ whole genome shotgun (WGS) entry which is preliminary data.</text>
</comment>
<evidence type="ECO:0000313" key="2">
    <source>
        <dbReference type="Proteomes" id="UP000324222"/>
    </source>
</evidence>
<reference evidence="1 2" key="1">
    <citation type="submission" date="2019-05" db="EMBL/GenBank/DDBJ databases">
        <title>Another draft genome of Portunus trituberculatus and its Hox gene families provides insights of decapod evolution.</title>
        <authorList>
            <person name="Jeong J.-H."/>
            <person name="Song I."/>
            <person name="Kim S."/>
            <person name="Choi T."/>
            <person name="Kim D."/>
            <person name="Ryu S."/>
            <person name="Kim W."/>
        </authorList>
    </citation>
    <scope>NUCLEOTIDE SEQUENCE [LARGE SCALE GENOMIC DNA]</scope>
    <source>
        <tissue evidence="1">Muscle</tissue>
    </source>
</reference>
<sequence length="83" mass="9689">MSSLRSRLETRPQKGNFVDFVSHKRVPHGVDRQPIVAIRSPAASIQDSVWEQTFSHISKMHLTIYIDALYCDFSKHQRICEKY</sequence>
<dbReference type="Proteomes" id="UP000324222">
    <property type="component" value="Unassembled WGS sequence"/>
</dbReference>
<protein>
    <submittedName>
        <fullName evidence="1">Uncharacterized protein</fullName>
    </submittedName>
</protein>